<dbReference type="NCBIfam" id="TIGR01711">
    <property type="entry name" value="gspJ"/>
    <property type="match status" value="1"/>
</dbReference>
<evidence type="ECO:0000256" key="7">
    <source>
        <dbReference type="ARBA" id="ARBA00022692"/>
    </source>
</evidence>
<keyword evidence="6" id="KW-0997">Cell inner membrane</keyword>
<dbReference type="OrthoDB" id="9794345at2"/>
<dbReference type="GO" id="GO:0015627">
    <property type="term" value="C:type II protein secretion system complex"/>
    <property type="evidence" value="ECO:0007669"/>
    <property type="project" value="InterPro"/>
</dbReference>
<dbReference type="SUPFAM" id="SSF54523">
    <property type="entry name" value="Pili subunits"/>
    <property type="match status" value="1"/>
</dbReference>
<keyword evidence="12" id="KW-1185">Reference proteome</keyword>
<keyword evidence="8 10" id="KW-1133">Transmembrane helix</keyword>
<dbReference type="Pfam" id="PF07963">
    <property type="entry name" value="N_methyl"/>
    <property type="match status" value="1"/>
</dbReference>
<evidence type="ECO:0000313" key="12">
    <source>
        <dbReference type="Proteomes" id="UP000262917"/>
    </source>
</evidence>
<dbReference type="InterPro" id="IPR012902">
    <property type="entry name" value="N_methyl_site"/>
</dbReference>
<evidence type="ECO:0000256" key="8">
    <source>
        <dbReference type="ARBA" id="ARBA00022989"/>
    </source>
</evidence>
<dbReference type="InterPro" id="IPR045584">
    <property type="entry name" value="Pilin-like"/>
</dbReference>
<comment type="similarity">
    <text evidence="2">Belongs to the GSP J family.</text>
</comment>
<evidence type="ECO:0000256" key="9">
    <source>
        <dbReference type="ARBA" id="ARBA00023136"/>
    </source>
</evidence>
<comment type="subcellular location">
    <subcellularLocation>
        <location evidence="1">Cell inner membrane</location>
        <topology evidence="1">Single-pass membrane protein</topology>
    </subcellularLocation>
</comment>
<accession>A0A372DKJ0</accession>
<evidence type="ECO:0000256" key="1">
    <source>
        <dbReference type="ARBA" id="ARBA00004377"/>
    </source>
</evidence>
<evidence type="ECO:0000313" key="11">
    <source>
        <dbReference type="EMBL" id="RFP60098.1"/>
    </source>
</evidence>
<dbReference type="NCBIfam" id="TIGR02532">
    <property type="entry name" value="IV_pilin_GFxxxE"/>
    <property type="match status" value="1"/>
</dbReference>
<protein>
    <recommendedName>
        <fullName evidence="3">Type II secretion system protein J</fullName>
    </recommendedName>
</protein>
<dbReference type="InterPro" id="IPR051621">
    <property type="entry name" value="T2SS_protein_J"/>
</dbReference>
<dbReference type="RefSeq" id="WP_117202837.1">
    <property type="nucleotide sequence ID" value="NZ_JBHTBK010000011.1"/>
</dbReference>
<organism evidence="11 12">
    <name type="scientific">Cognatiluteimonas weifangensis</name>
    <dbReference type="NCBI Taxonomy" id="2303539"/>
    <lineage>
        <taxon>Bacteria</taxon>
        <taxon>Pseudomonadati</taxon>
        <taxon>Pseudomonadota</taxon>
        <taxon>Gammaproteobacteria</taxon>
        <taxon>Lysobacterales</taxon>
        <taxon>Lysobacteraceae</taxon>
        <taxon>Cognatiluteimonas</taxon>
    </lineage>
</organism>
<feature type="transmembrane region" description="Helical" evidence="10">
    <location>
        <begin position="20"/>
        <end position="41"/>
    </location>
</feature>
<dbReference type="PROSITE" id="PS00409">
    <property type="entry name" value="PROKAR_NTER_METHYL"/>
    <property type="match status" value="1"/>
</dbReference>
<dbReference type="GO" id="GO:0005886">
    <property type="term" value="C:plasma membrane"/>
    <property type="evidence" value="ECO:0007669"/>
    <property type="project" value="UniProtKB-SubCell"/>
</dbReference>
<proteinExistence type="inferred from homology"/>
<dbReference type="PANTHER" id="PTHR39583:SF2">
    <property type="entry name" value="TYPE II SECRETION SYSTEM PROTEIN J"/>
    <property type="match status" value="1"/>
</dbReference>
<dbReference type="Pfam" id="PF11612">
    <property type="entry name" value="T2SSJ"/>
    <property type="match status" value="1"/>
</dbReference>
<reference evidence="11 12" key="1">
    <citation type="submission" date="2018-08" db="EMBL/GenBank/DDBJ databases">
        <title>Lysobacter weifangensis sp. nov., a new member of the family 'Xanthomonadaceae', isolated from soil in a farmland.</title>
        <authorList>
            <person name="Zhao H."/>
        </authorList>
    </citation>
    <scope>NUCLEOTIDE SEQUENCE [LARGE SCALE GENOMIC DNA]</scope>
    <source>
        <strain evidence="11 12">WF-2</strain>
    </source>
</reference>
<dbReference type="Gene3D" id="3.10.610.10">
    <property type="entry name" value="GSPII I/J protein-like"/>
    <property type="match status" value="1"/>
</dbReference>
<keyword evidence="7 10" id="KW-0812">Transmembrane</keyword>
<evidence type="ECO:0000256" key="3">
    <source>
        <dbReference type="ARBA" id="ARBA00021539"/>
    </source>
</evidence>
<sequence>MPAISLARGVAARANRGFTLLELLVAVAIFAVVASLAWGGLDAIVRVRRTFDVQAAQLARLQRAMARFERDLGAALPRSIRDERNRRQPALAGSAERLEVSAWLPAPGMPAAAPTPQRLAWTCADGQLRRTRWAAPDRTAATAREDAVVLEQVSDCRLRYLMGDGTTTARWPLPEMPADALPRGVELDFRLQGQGRFRRVIELAQAAGTAP</sequence>
<evidence type="ECO:0000256" key="6">
    <source>
        <dbReference type="ARBA" id="ARBA00022519"/>
    </source>
</evidence>
<name>A0A372DKJ0_9GAMM</name>
<gene>
    <name evidence="11" type="primary">gspJ</name>
    <name evidence="11" type="ORF">D0Y53_08680</name>
</gene>
<dbReference type="EMBL" id="QVPD01000008">
    <property type="protein sequence ID" value="RFP60098.1"/>
    <property type="molecule type" value="Genomic_DNA"/>
</dbReference>
<evidence type="ECO:0000256" key="2">
    <source>
        <dbReference type="ARBA" id="ARBA00011084"/>
    </source>
</evidence>
<keyword evidence="4" id="KW-1003">Cell membrane</keyword>
<dbReference type="GO" id="GO:0015628">
    <property type="term" value="P:protein secretion by the type II secretion system"/>
    <property type="evidence" value="ECO:0007669"/>
    <property type="project" value="InterPro"/>
</dbReference>
<dbReference type="Proteomes" id="UP000262917">
    <property type="component" value="Unassembled WGS sequence"/>
</dbReference>
<comment type="caution">
    <text evidence="11">The sequence shown here is derived from an EMBL/GenBank/DDBJ whole genome shotgun (WGS) entry which is preliminary data.</text>
</comment>
<evidence type="ECO:0000256" key="4">
    <source>
        <dbReference type="ARBA" id="ARBA00022475"/>
    </source>
</evidence>
<dbReference type="InterPro" id="IPR010055">
    <property type="entry name" value="T2SS_protein-GspJ"/>
</dbReference>
<keyword evidence="5" id="KW-0488">Methylation</keyword>
<evidence type="ECO:0000256" key="10">
    <source>
        <dbReference type="SAM" id="Phobius"/>
    </source>
</evidence>
<dbReference type="PANTHER" id="PTHR39583">
    <property type="entry name" value="TYPE II SECRETION SYSTEM PROTEIN J-RELATED"/>
    <property type="match status" value="1"/>
</dbReference>
<evidence type="ECO:0000256" key="5">
    <source>
        <dbReference type="ARBA" id="ARBA00022481"/>
    </source>
</evidence>
<keyword evidence="9 10" id="KW-0472">Membrane</keyword>
<dbReference type="AlphaFoldDB" id="A0A372DKJ0"/>